<dbReference type="PRINTS" id="PR00344">
    <property type="entry name" value="BCTRLSENSOR"/>
</dbReference>
<evidence type="ECO:0000256" key="8">
    <source>
        <dbReference type="ARBA" id="ARBA00022989"/>
    </source>
</evidence>
<dbReference type="InterPro" id="IPR003594">
    <property type="entry name" value="HATPase_dom"/>
</dbReference>
<keyword evidence="9" id="KW-0902">Two-component regulatory system</keyword>
<dbReference type="InterPro" id="IPR003661">
    <property type="entry name" value="HisK_dim/P_dom"/>
</dbReference>
<feature type="transmembrane region" description="Helical" evidence="11">
    <location>
        <begin position="12"/>
        <end position="36"/>
    </location>
</feature>
<keyword evidence="5" id="KW-0808">Transferase</keyword>
<evidence type="ECO:0000259" key="13">
    <source>
        <dbReference type="PROSITE" id="PS50885"/>
    </source>
</evidence>
<dbReference type="Pfam" id="PF02518">
    <property type="entry name" value="HATPase_c"/>
    <property type="match status" value="1"/>
</dbReference>
<keyword evidence="15" id="KW-1185">Reference proteome</keyword>
<dbReference type="Pfam" id="PF00672">
    <property type="entry name" value="HAMP"/>
    <property type="match status" value="1"/>
</dbReference>
<dbReference type="PROSITE" id="PS50109">
    <property type="entry name" value="HIS_KIN"/>
    <property type="match status" value="1"/>
</dbReference>
<dbReference type="EMBL" id="PIPL01000001">
    <property type="protein sequence ID" value="RUO26831.1"/>
    <property type="molecule type" value="Genomic_DNA"/>
</dbReference>
<name>A0A432W9V9_9GAMM</name>
<evidence type="ECO:0000256" key="5">
    <source>
        <dbReference type="ARBA" id="ARBA00022679"/>
    </source>
</evidence>
<evidence type="ECO:0000256" key="3">
    <source>
        <dbReference type="ARBA" id="ARBA00012438"/>
    </source>
</evidence>
<dbReference type="Gene3D" id="1.10.287.130">
    <property type="match status" value="1"/>
</dbReference>
<gene>
    <name evidence="14" type="ORF">CWE09_09110</name>
</gene>
<keyword evidence="7" id="KW-0418">Kinase</keyword>
<dbReference type="Gene3D" id="6.10.340.10">
    <property type="match status" value="1"/>
</dbReference>
<dbReference type="SMART" id="SM00388">
    <property type="entry name" value="HisKA"/>
    <property type="match status" value="1"/>
</dbReference>
<dbReference type="AlphaFoldDB" id="A0A432W9V9"/>
<evidence type="ECO:0000313" key="14">
    <source>
        <dbReference type="EMBL" id="RUO26831.1"/>
    </source>
</evidence>
<dbReference type="SUPFAM" id="SSF55874">
    <property type="entry name" value="ATPase domain of HSP90 chaperone/DNA topoisomerase II/histidine kinase"/>
    <property type="match status" value="1"/>
</dbReference>
<accession>A0A432W9V9</accession>
<dbReference type="GO" id="GO:0005886">
    <property type="term" value="C:plasma membrane"/>
    <property type="evidence" value="ECO:0007669"/>
    <property type="project" value="TreeGrafter"/>
</dbReference>
<keyword evidence="6 11" id="KW-0812">Transmembrane</keyword>
<comment type="caution">
    <text evidence="14">The sequence shown here is derived from an EMBL/GenBank/DDBJ whole genome shotgun (WGS) entry which is preliminary data.</text>
</comment>
<dbReference type="InterPro" id="IPR005467">
    <property type="entry name" value="His_kinase_dom"/>
</dbReference>
<dbReference type="InterPro" id="IPR004358">
    <property type="entry name" value="Sig_transdc_His_kin-like_C"/>
</dbReference>
<dbReference type="EC" id="2.7.13.3" evidence="3"/>
<evidence type="ECO:0000256" key="2">
    <source>
        <dbReference type="ARBA" id="ARBA00004370"/>
    </source>
</evidence>
<keyword evidence="8 11" id="KW-1133">Transmembrane helix</keyword>
<evidence type="ECO:0000256" key="9">
    <source>
        <dbReference type="ARBA" id="ARBA00023012"/>
    </source>
</evidence>
<dbReference type="InterPro" id="IPR050428">
    <property type="entry name" value="TCS_sensor_his_kinase"/>
</dbReference>
<comment type="subcellular location">
    <subcellularLocation>
        <location evidence="2">Membrane</location>
    </subcellularLocation>
</comment>
<sequence>MMKNNGLSTGWQYFLAIAGVGLLLVLILLLGIRLYFIHNFSQYLEAQEEQRLQNMAVAISDYYESRRQEDPDFRLQQLSDLRSGEFRRLMFGLSVDQWREQRRPDDSDLAERPVRGGRLPMRQFSLHDVNGELISGRVSENPIRVTIHSDAEVIGFLETTRPDGPVQPIDDVFQQQQMVALFVAGGLAMLLAAFVAAFLAQRLRQRLKVVTDATRALALGDFSSRVPEKGNDDLTSLAQDFNALALSLEAAAAQRKNFMADMAHELRTPLTILQGELEAIEDGVRELNGQEMGLLQRQVRQLTQLIEDLHTLAEADAGSLSYAWQNVDLTQWLREQEGNLMQMAKKQGFDCSIELPEYPIKVQGDPVRLAQLLHNIWQNSLIYTDAPGNIHLTLEARDQVACLQIEDSAPGVPGASLPRLFERLYRVDTSRRRSAGGSGLGLALVERIAQAHGGTAVAEASNLGGLRIRVELPLLSTN</sequence>
<evidence type="ECO:0000259" key="12">
    <source>
        <dbReference type="PROSITE" id="PS50109"/>
    </source>
</evidence>
<proteinExistence type="predicted"/>
<dbReference type="PANTHER" id="PTHR45436:SF5">
    <property type="entry name" value="SENSOR HISTIDINE KINASE TRCS"/>
    <property type="match status" value="1"/>
</dbReference>
<dbReference type="InterPro" id="IPR036890">
    <property type="entry name" value="HATPase_C_sf"/>
</dbReference>
<dbReference type="InterPro" id="IPR003660">
    <property type="entry name" value="HAMP_dom"/>
</dbReference>
<dbReference type="SUPFAM" id="SSF158472">
    <property type="entry name" value="HAMP domain-like"/>
    <property type="match status" value="1"/>
</dbReference>
<protein>
    <recommendedName>
        <fullName evidence="3">histidine kinase</fullName>
        <ecNumber evidence="3">2.7.13.3</ecNumber>
    </recommendedName>
</protein>
<evidence type="ECO:0000256" key="10">
    <source>
        <dbReference type="ARBA" id="ARBA00023136"/>
    </source>
</evidence>
<feature type="transmembrane region" description="Helical" evidence="11">
    <location>
        <begin position="178"/>
        <end position="200"/>
    </location>
</feature>
<dbReference type="PROSITE" id="PS50885">
    <property type="entry name" value="HAMP"/>
    <property type="match status" value="1"/>
</dbReference>
<dbReference type="CDD" id="cd06225">
    <property type="entry name" value="HAMP"/>
    <property type="match status" value="1"/>
</dbReference>
<dbReference type="SMART" id="SM00387">
    <property type="entry name" value="HATPase_c"/>
    <property type="match status" value="1"/>
</dbReference>
<evidence type="ECO:0000256" key="7">
    <source>
        <dbReference type="ARBA" id="ARBA00022777"/>
    </source>
</evidence>
<dbReference type="SMART" id="SM00304">
    <property type="entry name" value="HAMP"/>
    <property type="match status" value="1"/>
</dbReference>
<dbReference type="CDD" id="cd00082">
    <property type="entry name" value="HisKA"/>
    <property type="match status" value="1"/>
</dbReference>
<dbReference type="OrthoDB" id="9804645at2"/>
<keyword evidence="10 11" id="KW-0472">Membrane</keyword>
<keyword evidence="4" id="KW-0597">Phosphoprotein</keyword>
<dbReference type="PANTHER" id="PTHR45436">
    <property type="entry name" value="SENSOR HISTIDINE KINASE YKOH"/>
    <property type="match status" value="1"/>
</dbReference>
<feature type="domain" description="HAMP" evidence="13">
    <location>
        <begin position="201"/>
        <end position="253"/>
    </location>
</feature>
<feature type="domain" description="Histidine kinase" evidence="12">
    <location>
        <begin position="261"/>
        <end position="476"/>
    </location>
</feature>
<dbReference type="Gene3D" id="3.30.565.10">
    <property type="entry name" value="Histidine kinase-like ATPase, C-terminal domain"/>
    <property type="match status" value="1"/>
</dbReference>
<organism evidence="14 15">
    <name type="scientific">Aliidiomarina minuta</name>
    <dbReference type="NCBI Taxonomy" id="880057"/>
    <lineage>
        <taxon>Bacteria</taxon>
        <taxon>Pseudomonadati</taxon>
        <taxon>Pseudomonadota</taxon>
        <taxon>Gammaproteobacteria</taxon>
        <taxon>Alteromonadales</taxon>
        <taxon>Idiomarinaceae</taxon>
        <taxon>Aliidiomarina</taxon>
    </lineage>
</organism>
<dbReference type="Pfam" id="PF00512">
    <property type="entry name" value="HisKA"/>
    <property type="match status" value="1"/>
</dbReference>
<evidence type="ECO:0000256" key="1">
    <source>
        <dbReference type="ARBA" id="ARBA00000085"/>
    </source>
</evidence>
<dbReference type="SUPFAM" id="SSF47384">
    <property type="entry name" value="Homodimeric domain of signal transducing histidine kinase"/>
    <property type="match status" value="1"/>
</dbReference>
<dbReference type="GO" id="GO:0000155">
    <property type="term" value="F:phosphorelay sensor kinase activity"/>
    <property type="evidence" value="ECO:0007669"/>
    <property type="project" value="InterPro"/>
</dbReference>
<reference evidence="14 15" key="1">
    <citation type="journal article" date="2011" name="Front. Microbiol.">
        <title>Genomic signatures of strain selection and enhancement in Bacillus atrophaeus var. globigii, a historical biowarfare simulant.</title>
        <authorList>
            <person name="Gibbons H.S."/>
            <person name="Broomall S.M."/>
            <person name="McNew L.A."/>
            <person name="Daligault H."/>
            <person name="Chapman C."/>
            <person name="Bruce D."/>
            <person name="Karavis M."/>
            <person name="Krepps M."/>
            <person name="McGregor P.A."/>
            <person name="Hong C."/>
            <person name="Park K.H."/>
            <person name="Akmal A."/>
            <person name="Feldman A."/>
            <person name="Lin J.S."/>
            <person name="Chang W.E."/>
            <person name="Higgs B.W."/>
            <person name="Demirev P."/>
            <person name="Lindquist J."/>
            <person name="Liem A."/>
            <person name="Fochler E."/>
            <person name="Read T.D."/>
            <person name="Tapia R."/>
            <person name="Johnson S."/>
            <person name="Bishop-Lilly K.A."/>
            <person name="Detter C."/>
            <person name="Han C."/>
            <person name="Sozhamannan S."/>
            <person name="Rosenzweig C.N."/>
            <person name="Skowronski E.W."/>
        </authorList>
    </citation>
    <scope>NUCLEOTIDE SEQUENCE [LARGE SCALE GENOMIC DNA]</scope>
    <source>
        <strain evidence="14 15">MLST1</strain>
    </source>
</reference>
<comment type="catalytic activity">
    <reaction evidence="1">
        <text>ATP + protein L-histidine = ADP + protein N-phospho-L-histidine.</text>
        <dbReference type="EC" id="2.7.13.3"/>
    </reaction>
</comment>
<dbReference type="Proteomes" id="UP000288293">
    <property type="component" value="Unassembled WGS sequence"/>
</dbReference>
<dbReference type="InterPro" id="IPR036097">
    <property type="entry name" value="HisK_dim/P_sf"/>
</dbReference>
<evidence type="ECO:0000256" key="4">
    <source>
        <dbReference type="ARBA" id="ARBA00022553"/>
    </source>
</evidence>
<dbReference type="RefSeq" id="WP_126803645.1">
    <property type="nucleotide sequence ID" value="NZ_PIPL01000001.1"/>
</dbReference>
<evidence type="ECO:0000256" key="6">
    <source>
        <dbReference type="ARBA" id="ARBA00022692"/>
    </source>
</evidence>
<evidence type="ECO:0000313" key="15">
    <source>
        <dbReference type="Proteomes" id="UP000288293"/>
    </source>
</evidence>
<evidence type="ECO:0000256" key="11">
    <source>
        <dbReference type="SAM" id="Phobius"/>
    </source>
</evidence>